<dbReference type="Pfam" id="PF04463">
    <property type="entry name" value="2-thiour_desulf"/>
    <property type="match status" value="1"/>
</dbReference>
<dbReference type="InterPro" id="IPR007553">
    <property type="entry name" value="2-thiour_desulf"/>
</dbReference>
<accession>A0A365GUZ0</accession>
<protein>
    <submittedName>
        <fullName evidence="1">DUF523 domain-containing protein</fullName>
    </submittedName>
</protein>
<dbReference type="PANTHER" id="PTHR30087">
    <property type="entry name" value="INNER MEMBRANE PROTEIN"/>
    <property type="match status" value="1"/>
</dbReference>
<dbReference type="OrthoDB" id="495783at2"/>
<dbReference type="EMBL" id="QLYX01000038">
    <property type="protein sequence ID" value="RAY10615.1"/>
    <property type="molecule type" value="Genomic_DNA"/>
</dbReference>
<reference evidence="1 2" key="1">
    <citation type="submission" date="2018-06" db="EMBL/GenBank/DDBJ databases">
        <title>Actinomadura craniellae sp. nov. isolated from marine sponge Craniella sp.</title>
        <authorList>
            <person name="Li L."/>
            <person name="Xu Q.H."/>
            <person name="Lin H.W."/>
            <person name="Lu Y.H."/>
        </authorList>
    </citation>
    <scope>NUCLEOTIDE SEQUENCE [LARGE SCALE GENOMIC DNA]</scope>
    <source>
        <strain evidence="1 2">LHW63021</strain>
    </source>
</reference>
<evidence type="ECO:0000313" key="1">
    <source>
        <dbReference type="EMBL" id="RAY10615.1"/>
    </source>
</evidence>
<keyword evidence="2" id="KW-1185">Reference proteome</keyword>
<dbReference type="AlphaFoldDB" id="A0A365GUZ0"/>
<evidence type="ECO:0000313" key="2">
    <source>
        <dbReference type="Proteomes" id="UP000251891"/>
    </source>
</evidence>
<dbReference type="RefSeq" id="WP_111872331.1">
    <property type="nucleotide sequence ID" value="NZ_QLYX01000038.1"/>
</dbReference>
<dbReference type="PANTHER" id="PTHR30087:SF1">
    <property type="entry name" value="HYPOTHETICAL CYTOSOLIC PROTEIN"/>
    <property type="match status" value="1"/>
</dbReference>
<sequence length="166" mass="17406">MEPVLVSACLLGRPVRYDGRGKPSDSAILARWRAEGRLVPVCPELAGGLAVPRSAAELTGPAAEVLDGAARVRTVTGDDVTEAFTEGAQLALAAALRSGARLAVLKEGSPSCATERVYDGAFSGVMIDGAGVTTELLRRHGVQVFNETQFDLAAEYLHRLESPSSE</sequence>
<comment type="caution">
    <text evidence="1">The sequence shown here is derived from an EMBL/GenBank/DDBJ whole genome shotgun (WGS) entry which is preliminary data.</text>
</comment>
<proteinExistence type="predicted"/>
<dbReference type="Proteomes" id="UP000251891">
    <property type="component" value="Unassembled WGS sequence"/>
</dbReference>
<gene>
    <name evidence="1" type="ORF">DPM19_34645</name>
</gene>
<organism evidence="1 2">
    <name type="scientific">Actinomadura craniellae</name>
    <dbReference type="NCBI Taxonomy" id="2231787"/>
    <lineage>
        <taxon>Bacteria</taxon>
        <taxon>Bacillati</taxon>
        <taxon>Actinomycetota</taxon>
        <taxon>Actinomycetes</taxon>
        <taxon>Streptosporangiales</taxon>
        <taxon>Thermomonosporaceae</taxon>
        <taxon>Actinomadura</taxon>
    </lineage>
</organism>
<name>A0A365GUZ0_9ACTN</name>